<dbReference type="Proteomes" id="UP000823399">
    <property type="component" value="Unassembled WGS sequence"/>
</dbReference>
<reference evidence="1" key="1">
    <citation type="journal article" date="2020" name="New Phytol.">
        <title>Comparative genomics reveals dynamic genome evolution in host specialist ectomycorrhizal fungi.</title>
        <authorList>
            <person name="Lofgren L.A."/>
            <person name="Nguyen N.H."/>
            <person name="Vilgalys R."/>
            <person name="Ruytinx J."/>
            <person name="Liao H.L."/>
            <person name="Branco S."/>
            <person name="Kuo A."/>
            <person name="LaButti K."/>
            <person name="Lipzen A."/>
            <person name="Andreopoulos W."/>
            <person name="Pangilinan J."/>
            <person name="Riley R."/>
            <person name="Hundley H."/>
            <person name="Na H."/>
            <person name="Barry K."/>
            <person name="Grigoriev I.V."/>
            <person name="Stajich J.E."/>
            <person name="Kennedy P.G."/>
        </authorList>
    </citation>
    <scope>NUCLEOTIDE SEQUENCE</scope>
    <source>
        <strain evidence="1">FC423</strain>
    </source>
</reference>
<name>A0A9P7F8Z1_9AGAM</name>
<comment type="caution">
    <text evidence="1">The sequence shown here is derived from an EMBL/GenBank/DDBJ whole genome shotgun (WGS) entry which is preliminary data.</text>
</comment>
<sequence>MTTEWSDDNVELNKMHVSNSSQMANNTAKEHWALNQQRLNNIWQQEEEEQRQQLLHEEEAAQLEEREKTRTTAYAIRKLKVGHFCDLHYFTNKGLDDAKAAVLVVEPDTLVLLPEANSIHAWVPAAAVKDPKALAIIKDENLTWEEFNEAALHMITMMKTQDWPDNQVLMHIQFCELSYSTKHNNVADGISQ</sequence>
<protein>
    <submittedName>
        <fullName evidence="1">Uncharacterized protein</fullName>
    </submittedName>
</protein>
<dbReference type="RefSeq" id="XP_041293094.1">
    <property type="nucleotide sequence ID" value="XM_041441470.1"/>
</dbReference>
<dbReference type="GeneID" id="64703729"/>
<dbReference type="AlphaFoldDB" id="A0A9P7F8Z1"/>
<evidence type="ECO:0000313" key="1">
    <source>
        <dbReference type="EMBL" id="KAG2108724.1"/>
    </source>
</evidence>
<dbReference type="OrthoDB" id="2688210at2759"/>
<accession>A0A9P7F8Z1</accession>
<dbReference type="EMBL" id="JABBWM010000026">
    <property type="protein sequence ID" value="KAG2108724.1"/>
    <property type="molecule type" value="Genomic_DNA"/>
</dbReference>
<organism evidence="1 2">
    <name type="scientific">Suillus discolor</name>
    <dbReference type="NCBI Taxonomy" id="1912936"/>
    <lineage>
        <taxon>Eukaryota</taxon>
        <taxon>Fungi</taxon>
        <taxon>Dikarya</taxon>
        <taxon>Basidiomycota</taxon>
        <taxon>Agaricomycotina</taxon>
        <taxon>Agaricomycetes</taxon>
        <taxon>Agaricomycetidae</taxon>
        <taxon>Boletales</taxon>
        <taxon>Suillineae</taxon>
        <taxon>Suillaceae</taxon>
        <taxon>Suillus</taxon>
    </lineage>
</organism>
<evidence type="ECO:0000313" key="2">
    <source>
        <dbReference type="Proteomes" id="UP000823399"/>
    </source>
</evidence>
<keyword evidence="2" id="KW-1185">Reference proteome</keyword>
<proteinExistence type="predicted"/>
<gene>
    <name evidence="1" type="ORF">F5147DRAFT_773523</name>
</gene>